<proteinExistence type="inferred from homology"/>
<keyword evidence="3 6" id="KW-0732">Signal</keyword>
<dbReference type="InterPro" id="IPR012944">
    <property type="entry name" value="SusD_RagB_dom"/>
</dbReference>
<protein>
    <submittedName>
        <fullName evidence="8">RagB/SusD family nutrient uptake outer membrane protein</fullName>
    </submittedName>
</protein>
<evidence type="ECO:0000256" key="5">
    <source>
        <dbReference type="ARBA" id="ARBA00023237"/>
    </source>
</evidence>
<evidence type="ECO:0000256" key="4">
    <source>
        <dbReference type="ARBA" id="ARBA00023136"/>
    </source>
</evidence>
<dbReference type="SUPFAM" id="SSF48452">
    <property type="entry name" value="TPR-like"/>
    <property type="match status" value="1"/>
</dbReference>
<feature type="domain" description="RagB/SusD" evidence="7">
    <location>
        <begin position="310"/>
        <end position="646"/>
    </location>
</feature>
<evidence type="ECO:0000256" key="6">
    <source>
        <dbReference type="SAM" id="SignalP"/>
    </source>
</evidence>
<keyword evidence="4" id="KW-0472">Membrane</keyword>
<comment type="similarity">
    <text evidence="2">Belongs to the SusD family.</text>
</comment>
<dbReference type="Pfam" id="PF07980">
    <property type="entry name" value="SusD_RagB"/>
    <property type="match status" value="1"/>
</dbReference>
<keyword evidence="5" id="KW-0998">Cell outer membrane</keyword>
<evidence type="ECO:0000259" key="7">
    <source>
        <dbReference type="Pfam" id="PF07980"/>
    </source>
</evidence>
<gene>
    <name evidence="8" type="ORF">GTC17253_16680</name>
</gene>
<comment type="subcellular location">
    <subcellularLocation>
        <location evidence="1">Cell outer membrane</location>
    </subcellularLocation>
</comment>
<feature type="signal peptide" evidence="6">
    <location>
        <begin position="1"/>
        <end position="21"/>
    </location>
</feature>
<organism evidence="8">
    <name type="scientific">Prevotella sp. GTC17253</name>
    <dbReference type="NCBI Taxonomy" id="3236793"/>
    <lineage>
        <taxon>Bacteria</taxon>
        <taxon>Pseudomonadati</taxon>
        <taxon>Bacteroidota</taxon>
        <taxon>Bacteroidia</taxon>
        <taxon>Bacteroidales</taxon>
        <taxon>Prevotellaceae</taxon>
        <taxon>Prevotella</taxon>
    </lineage>
</organism>
<reference evidence="8" key="1">
    <citation type="submission" date="2024-07" db="EMBL/GenBank/DDBJ databases">
        <title>Complete genome sequence of Prevotella sp. YM-2024 GTC17253.</title>
        <authorList>
            <person name="Hayashi M."/>
            <person name="Muto Y."/>
            <person name="Tanaka K."/>
            <person name="Niwa H."/>
        </authorList>
    </citation>
    <scope>NUCLEOTIDE SEQUENCE</scope>
    <source>
        <strain evidence="8">GTC17253</strain>
    </source>
</reference>
<accession>A0AB33IT36</accession>
<dbReference type="PROSITE" id="PS51257">
    <property type="entry name" value="PROKAR_LIPOPROTEIN"/>
    <property type="match status" value="1"/>
</dbReference>
<evidence type="ECO:0000256" key="1">
    <source>
        <dbReference type="ARBA" id="ARBA00004442"/>
    </source>
</evidence>
<sequence>MKKYIRYGLAVLSLAAMTSCKDTLDTHPTTIFDENTVWSSKSTADAFVNATYNSVLSSTWAGNASCVGWEARTPNGVQCSQVGEGIDGVATELGISAGSDFGTNRFALLRKCNLIIKNAEQSAALSEVERKSLTAQGRFLRGLVFFDQARKMGRFVPVTQVFSEADSLTCKVPMTKTVDESYQYVIADLEYAAENLPVSASAGIANKYAAEVFLSRAALQAYAYTEKAEYLDKAIKAANDVVTNCKLSSEYGGMFNASDANNPEILLGYYRLSTNTTVGSYDEMVRIFPNITPADTELSASPHALANSVGDQTFCCWAIYFPTQDLVDQYLVKDEVTGKALPWYETSQYKNNVEEINPATITQVGQVDAYNRTNGEARRIPTPQDLINTKEGYPTFVRYAKIKAGSNRNISDIMYSGRDKRFATSIAFDGATWLGEKVEMNLGGNLSQGVRDKEDGGWYNTVTGYYWRKSSTEAPNPRAFYTSPADFHFTLARVGEAYMNLAEAYLLKGNIAEAVKALNATRVTHGGLAPSTATSKAEAWKDYIRERRVEMANEGGDIYFSYLRWGKYGGDANHDRPKGDIIYELDAPVHKVSISRDRKQVLIGQFTLMNSASRMFTQKRYLMPIAKGFLDTREAYGMDHAQNEGW</sequence>
<feature type="chain" id="PRO_5044333988" evidence="6">
    <location>
        <begin position="22"/>
        <end position="646"/>
    </location>
</feature>
<dbReference type="InterPro" id="IPR011990">
    <property type="entry name" value="TPR-like_helical_dom_sf"/>
</dbReference>
<evidence type="ECO:0000313" key="8">
    <source>
        <dbReference type="EMBL" id="BFO71702.1"/>
    </source>
</evidence>
<evidence type="ECO:0000256" key="2">
    <source>
        <dbReference type="ARBA" id="ARBA00006275"/>
    </source>
</evidence>
<dbReference type="AlphaFoldDB" id="A0AB33IT36"/>
<dbReference type="EMBL" id="AP035785">
    <property type="protein sequence ID" value="BFO71702.1"/>
    <property type="molecule type" value="Genomic_DNA"/>
</dbReference>
<name>A0AB33IT36_9BACT</name>
<dbReference type="GO" id="GO:0009279">
    <property type="term" value="C:cell outer membrane"/>
    <property type="evidence" value="ECO:0007669"/>
    <property type="project" value="UniProtKB-SubCell"/>
</dbReference>
<evidence type="ECO:0000256" key="3">
    <source>
        <dbReference type="ARBA" id="ARBA00022729"/>
    </source>
</evidence>
<dbReference type="Gene3D" id="1.25.40.390">
    <property type="match status" value="1"/>
</dbReference>